<proteinExistence type="predicted"/>
<dbReference type="Pfam" id="PF01261">
    <property type="entry name" value="AP_endonuc_2"/>
    <property type="match status" value="1"/>
</dbReference>
<protein>
    <submittedName>
        <fullName evidence="3">TIM barrel protein</fullName>
    </submittedName>
</protein>
<dbReference type="EMBL" id="VATY01000002">
    <property type="protein sequence ID" value="TMM56846.1"/>
    <property type="molecule type" value="Genomic_DNA"/>
</dbReference>
<evidence type="ECO:0000313" key="3">
    <source>
        <dbReference type="EMBL" id="TMM56846.1"/>
    </source>
</evidence>
<dbReference type="SUPFAM" id="SSF51658">
    <property type="entry name" value="Xylose isomerase-like"/>
    <property type="match status" value="1"/>
</dbReference>
<dbReference type="InterPro" id="IPR050312">
    <property type="entry name" value="IolE/XylAMocC-like"/>
</dbReference>
<keyword evidence="1" id="KW-0732">Signal</keyword>
<dbReference type="PANTHER" id="PTHR12110:SF53">
    <property type="entry name" value="BLR5974 PROTEIN"/>
    <property type="match status" value="1"/>
</dbReference>
<feature type="signal peptide" evidence="1">
    <location>
        <begin position="1"/>
        <end position="25"/>
    </location>
</feature>
<organism evidence="3 4">
    <name type="scientific">Maribacter algarum</name>
    <name type="common">ex Zhang et al. 2020</name>
    <dbReference type="NCBI Taxonomy" id="2578118"/>
    <lineage>
        <taxon>Bacteria</taxon>
        <taxon>Pseudomonadati</taxon>
        <taxon>Bacteroidota</taxon>
        <taxon>Flavobacteriia</taxon>
        <taxon>Flavobacteriales</taxon>
        <taxon>Flavobacteriaceae</taxon>
        <taxon>Maribacter</taxon>
    </lineage>
</organism>
<dbReference type="InterPro" id="IPR006311">
    <property type="entry name" value="TAT_signal"/>
</dbReference>
<comment type="caution">
    <text evidence="3">The sequence shown here is derived from an EMBL/GenBank/DDBJ whole genome shotgun (WGS) entry which is preliminary data.</text>
</comment>
<feature type="domain" description="Xylose isomerase-like TIM barrel" evidence="2">
    <location>
        <begin position="65"/>
        <end position="301"/>
    </location>
</feature>
<dbReference type="Proteomes" id="UP000310314">
    <property type="component" value="Unassembled WGS sequence"/>
</dbReference>
<name>A0A5S3PQ29_9FLAO</name>
<dbReference type="PROSITE" id="PS51318">
    <property type="entry name" value="TAT"/>
    <property type="match status" value="1"/>
</dbReference>
<dbReference type="PROSITE" id="PS51257">
    <property type="entry name" value="PROKAR_LIPOPROTEIN"/>
    <property type="match status" value="1"/>
</dbReference>
<dbReference type="OrthoDB" id="1114629at2"/>
<dbReference type="InterPro" id="IPR013022">
    <property type="entry name" value="Xyl_isomerase-like_TIM-brl"/>
</dbReference>
<sequence>MKSRRTFIKKTTLAATAISMPSLYACGIKSEYNMPKISLAQWSLNRSFFSKELNPVQFANLAKNDYGISAVEYVNQFYADNATNEKFWNEMTTRATDAGVQSLIMMVDEEEKLGDLNTGKRKKAVEDHYKWVNAAKILGCHSVRVNAFGEGSPDELEASLIDGLGRLTEYAAKEEINVIIENHGLHTSNASFMTGIIKAVDNSYLGTLPDFGNWCLNAEWGSTETAKNCTNIYPSDVGLREFLPYAKGVSAKSYAFDSNGNETVIEYPKLLKLVKESKFDGHIGIEFEGENMSEPQGIKATKNLIERVWKNLM</sequence>
<evidence type="ECO:0000256" key="1">
    <source>
        <dbReference type="SAM" id="SignalP"/>
    </source>
</evidence>
<dbReference type="PANTHER" id="PTHR12110">
    <property type="entry name" value="HYDROXYPYRUVATE ISOMERASE"/>
    <property type="match status" value="1"/>
</dbReference>
<feature type="chain" id="PRO_5024322150" evidence="1">
    <location>
        <begin position="26"/>
        <end position="313"/>
    </location>
</feature>
<dbReference type="AlphaFoldDB" id="A0A5S3PQ29"/>
<reference evidence="3 4" key="1">
    <citation type="submission" date="2019-05" db="EMBL/GenBank/DDBJ databases">
        <authorList>
            <person name="Zhang J.-Y."/>
            <person name="Feg X."/>
            <person name="Du Z.-J."/>
        </authorList>
    </citation>
    <scope>NUCLEOTIDE SEQUENCE [LARGE SCALE GENOMIC DNA]</scope>
    <source>
        <strain evidence="3 4">RZ26</strain>
    </source>
</reference>
<accession>A0A5S3PQ29</accession>
<gene>
    <name evidence="3" type="ORF">FEE95_10115</name>
</gene>
<dbReference type="Gene3D" id="3.20.20.150">
    <property type="entry name" value="Divalent-metal-dependent TIM barrel enzymes"/>
    <property type="match status" value="1"/>
</dbReference>
<dbReference type="RefSeq" id="WP_138657830.1">
    <property type="nucleotide sequence ID" value="NZ_VATY01000002.1"/>
</dbReference>
<keyword evidence="4" id="KW-1185">Reference proteome</keyword>
<evidence type="ECO:0000259" key="2">
    <source>
        <dbReference type="Pfam" id="PF01261"/>
    </source>
</evidence>
<evidence type="ECO:0000313" key="4">
    <source>
        <dbReference type="Proteomes" id="UP000310314"/>
    </source>
</evidence>
<dbReference type="InterPro" id="IPR036237">
    <property type="entry name" value="Xyl_isomerase-like_sf"/>
</dbReference>